<protein>
    <recommendedName>
        <fullName evidence="1">MULE transposase domain-containing protein</fullName>
    </recommendedName>
</protein>
<sequence>MDILGCVEESKLLYYHFKRPLSDLDTSLFALACDSDINHLRIYVEKHKLIEVYTEHDFDQGFTAFVQDEVNQSEDIGVHGDDLTNSEDSDFLLDEDNMIEEPDIYMKEFFLNIDQNAEWMGDNGGSSMKVEDGKEDEEIEVLNNDILISVSSGDKSRRKSIKAIREAEESSEARVTDPFYLYQSFGSSEELKNKIKQHAVETRIEIVIIKNDKNRVRVVCKGSIADLIKVGVGGPVEERKCPWVLYASKWSKDADWEVRTYEKNMTVKACTYKFLSKQIVQQVESNPTIPTRALQEQLQRQYQCDISKMKVFQAKTEANIHRLYFGTSTRNPDTTVKIEVETKPNPHCESRIFKQIYICLGSLKKGFAAGKQDYVGLDGSFMKGPYLGIVLTAVGLDGNNLEAENINLWTWFLNCLGDDPDSHSNSNFTFISDKHKGLLHAVGTLFPCAEHRFCLRHIHKNMKKQWRGRVFQDMLWNCATVTTMQEFHHAMEEFKKLNNDFYEWLLKCVSLNFNCTAGRAHCDGLLNNLCESLNSQLQKSREQPIITCLEFIREYLMVRIVTMQKVIDKAFGPLTPTATTVTS</sequence>
<proteinExistence type="predicted"/>
<gene>
    <name evidence="2" type="ORF">LSAT_V11C900490580</name>
</gene>
<evidence type="ECO:0000313" key="2">
    <source>
        <dbReference type="EMBL" id="KAJ0188787.1"/>
    </source>
</evidence>
<evidence type="ECO:0000313" key="3">
    <source>
        <dbReference type="Proteomes" id="UP000235145"/>
    </source>
</evidence>
<dbReference type="EMBL" id="NBSK02000009">
    <property type="protein sequence ID" value="KAJ0188787.1"/>
    <property type="molecule type" value="Genomic_DNA"/>
</dbReference>
<dbReference type="Pfam" id="PF10551">
    <property type="entry name" value="MULE"/>
    <property type="match status" value="1"/>
</dbReference>
<organism evidence="2 3">
    <name type="scientific">Lactuca sativa</name>
    <name type="common">Garden lettuce</name>
    <dbReference type="NCBI Taxonomy" id="4236"/>
    <lineage>
        <taxon>Eukaryota</taxon>
        <taxon>Viridiplantae</taxon>
        <taxon>Streptophyta</taxon>
        <taxon>Embryophyta</taxon>
        <taxon>Tracheophyta</taxon>
        <taxon>Spermatophyta</taxon>
        <taxon>Magnoliopsida</taxon>
        <taxon>eudicotyledons</taxon>
        <taxon>Gunneridae</taxon>
        <taxon>Pentapetalae</taxon>
        <taxon>asterids</taxon>
        <taxon>campanulids</taxon>
        <taxon>Asterales</taxon>
        <taxon>Asteraceae</taxon>
        <taxon>Cichorioideae</taxon>
        <taxon>Cichorieae</taxon>
        <taxon>Lactucinae</taxon>
        <taxon>Lactuca</taxon>
    </lineage>
</organism>
<evidence type="ECO:0000259" key="1">
    <source>
        <dbReference type="Pfam" id="PF10551"/>
    </source>
</evidence>
<keyword evidence="3" id="KW-1185">Reference proteome</keyword>
<dbReference type="PANTHER" id="PTHR31973:SF190">
    <property type="entry name" value="MULE TRANSPOSASE DOMAIN-CONTAINING PROTEIN"/>
    <property type="match status" value="1"/>
</dbReference>
<accession>A0A9R1UKN0</accession>
<feature type="domain" description="MULE transposase" evidence="1">
    <location>
        <begin position="378"/>
        <end position="461"/>
    </location>
</feature>
<name>A0A9R1UKN0_LACSA</name>
<dbReference type="InterPro" id="IPR018289">
    <property type="entry name" value="MULE_transposase_dom"/>
</dbReference>
<dbReference type="PANTHER" id="PTHR31973">
    <property type="entry name" value="POLYPROTEIN, PUTATIVE-RELATED"/>
    <property type="match status" value="1"/>
</dbReference>
<comment type="caution">
    <text evidence="2">The sequence shown here is derived from an EMBL/GenBank/DDBJ whole genome shotgun (WGS) entry which is preliminary data.</text>
</comment>
<dbReference type="AlphaFoldDB" id="A0A9R1UKN0"/>
<reference evidence="2 3" key="1">
    <citation type="journal article" date="2017" name="Nat. Commun.">
        <title>Genome assembly with in vitro proximity ligation data and whole-genome triplication in lettuce.</title>
        <authorList>
            <person name="Reyes-Chin-Wo S."/>
            <person name="Wang Z."/>
            <person name="Yang X."/>
            <person name="Kozik A."/>
            <person name="Arikit S."/>
            <person name="Song C."/>
            <person name="Xia L."/>
            <person name="Froenicke L."/>
            <person name="Lavelle D.O."/>
            <person name="Truco M.J."/>
            <person name="Xia R."/>
            <person name="Zhu S."/>
            <person name="Xu C."/>
            <person name="Xu H."/>
            <person name="Xu X."/>
            <person name="Cox K."/>
            <person name="Korf I."/>
            <person name="Meyers B.C."/>
            <person name="Michelmore R.W."/>
        </authorList>
    </citation>
    <scope>NUCLEOTIDE SEQUENCE [LARGE SCALE GENOMIC DNA]</scope>
    <source>
        <strain evidence="3">cv. Salinas</strain>
        <tissue evidence="2">Seedlings</tissue>
    </source>
</reference>
<dbReference type="Proteomes" id="UP000235145">
    <property type="component" value="Unassembled WGS sequence"/>
</dbReference>